<sequence>MSQSSEGGPGRAVARIGWVVLVVLTAGYAINHVAGIATFSDTDDERLMFAVFAGLNALTLIILLLPYRQRQFWAWAATWVSVAVFALCPIWVAPPIGLFYLGTAVVLALAQLATLPDFTRAAKRGGAPDR</sequence>
<feature type="transmembrane region" description="Helical" evidence="1">
    <location>
        <begin position="12"/>
        <end position="34"/>
    </location>
</feature>
<feature type="transmembrane region" description="Helical" evidence="1">
    <location>
        <begin position="46"/>
        <end position="65"/>
    </location>
</feature>
<name>A0A7Y9LB30_9ACTN</name>
<keyword evidence="1" id="KW-0812">Transmembrane</keyword>
<gene>
    <name evidence="2" type="ORF">BKA15_004783</name>
</gene>
<feature type="transmembrane region" description="Helical" evidence="1">
    <location>
        <begin position="72"/>
        <end position="92"/>
    </location>
</feature>
<keyword evidence="3" id="KW-1185">Reference proteome</keyword>
<accession>A0A7Y9LB30</accession>
<evidence type="ECO:0000313" key="3">
    <source>
        <dbReference type="Proteomes" id="UP000569914"/>
    </source>
</evidence>
<feature type="transmembrane region" description="Helical" evidence="1">
    <location>
        <begin position="98"/>
        <end position="115"/>
    </location>
</feature>
<comment type="caution">
    <text evidence="2">The sequence shown here is derived from an EMBL/GenBank/DDBJ whole genome shotgun (WGS) entry which is preliminary data.</text>
</comment>
<organism evidence="2 3">
    <name type="scientific">Microlunatus parietis</name>
    <dbReference type="NCBI Taxonomy" id="682979"/>
    <lineage>
        <taxon>Bacteria</taxon>
        <taxon>Bacillati</taxon>
        <taxon>Actinomycetota</taxon>
        <taxon>Actinomycetes</taxon>
        <taxon>Propionibacteriales</taxon>
        <taxon>Propionibacteriaceae</taxon>
        <taxon>Microlunatus</taxon>
    </lineage>
</organism>
<proteinExistence type="predicted"/>
<dbReference type="AlphaFoldDB" id="A0A7Y9LB30"/>
<reference evidence="2 3" key="1">
    <citation type="submission" date="2020-07" db="EMBL/GenBank/DDBJ databases">
        <title>Sequencing the genomes of 1000 actinobacteria strains.</title>
        <authorList>
            <person name="Klenk H.-P."/>
        </authorList>
    </citation>
    <scope>NUCLEOTIDE SEQUENCE [LARGE SCALE GENOMIC DNA]</scope>
    <source>
        <strain evidence="2 3">DSM 22083</strain>
    </source>
</reference>
<dbReference type="Proteomes" id="UP000569914">
    <property type="component" value="Unassembled WGS sequence"/>
</dbReference>
<keyword evidence="1" id="KW-1133">Transmembrane helix</keyword>
<protein>
    <submittedName>
        <fullName evidence="2">Uncharacterized protein</fullName>
    </submittedName>
</protein>
<evidence type="ECO:0000313" key="2">
    <source>
        <dbReference type="EMBL" id="NYE73454.1"/>
    </source>
</evidence>
<dbReference type="EMBL" id="JACCBU010000001">
    <property type="protein sequence ID" value="NYE73454.1"/>
    <property type="molecule type" value="Genomic_DNA"/>
</dbReference>
<keyword evidence="1" id="KW-0472">Membrane</keyword>
<dbReference type="RefSeq" id="WP_179754955.1">
    <property type="nucleotide sequence ID" value="NZ_JACCBU010000001.1"/>
</dbReference>
<evidence type="ECO:0000256" key="1">
    <source>
        <dbReference type="SAM" id="Phobius"/>
    </source>
</evidence>